<feature type="domain" description="MOSC" evidence="1">
    <location>
        <begin position="19"/>
        <end position="151"/>
    </location>
</feature>
<dbReference type="GO" id="GO:0030151">
    <property type="term" value="F:molybdenum ion binding"/>
    <property type="evidence" value="ECO:0007669"/>
    <property type="project" value="InterPro"/>
</dbReference>
<dbReference type="Pfam" id="PF03473">
    <property type="entry name" value="MOSC"/>
    <property type="match status" value="1"/>
</dbReference>
<dbReference type="OrthoDB" id="1550913at2"/>
<evidence type="ECO:0000313" key="3">
    <source>
        <dbReference type="Proteomes" id="UP000286100"/>
    </source>
</evidence>
<dbReference type="PANTHER" id="PTHR36930">
    <property type="entry name" value="METAL-SULFUR CLUSTER BIOSYNTHESIS PROTEINS YUAD-RELATED"/>
    <property type="match status" value="1"/>
</dbReference>
<name>A0A418W5X2_9SPHN</name>
<dbReference type="GO" id="GO:0003824">
    <property type="term" value="F:catalytic activity"/>
    <property type="evidence" value="ECO:0007669"/>
    <property type="project" value="InterPro"/>
</dbReference>
<dbReference type="GO" id="GO:0030170">
    <property type="term" value="F:pyridoxal phosphate binding"/>
    <property type="evidence" value="ECO:0007669"/>
    <property type="project" value="InterPro"/>
</dbReference>
<sequence>MRNGRLIGMARRSGPRAPMETLESGRIGVDFGLEGDHRGRVRPGKMPKRQVTILAREDWDAACADLGKHVPWTARRANLFIEGLTLPRRAGDIVAIGDVRLEIMLETDPCQRMDEAEPGLQEALRPDWRGGVCCRVLEGGDIALGDTIRIEEKP</sequence>
<dbReference type="EMBL" id="QYUM01000004">
    <property type="protein sequence ID" value="RJF85348.1"/>
    <property type="molecule type" value="Genomic_DNA"/>
</dbReference>
<protein>
    <submittedName>
        <fullName evidence="2">MOSC domain-containing protein</fullName>
    </submittedName>
</protein>
<proteinExistence type="predicted"/>
<accession>A0A418W5X2</accession>
<dbReference type="AlphaFoldDB" id="A0A418W5X2"/>
<dbReference type="InterPro" id="IPR005302">
    <property type="entry name" value="MoCF_Sase_C"/>
</dbReference>
<dbReference type="SUPFAM" id="SSF50800">
    <property type="entry name" value="PK beta-barrel domain-like"/>
    <property type="match status" value="1"/>
</dbReference>
<reference evidence="2 3" key="1">
    <citation type="submission" date="2018-09" db="EMBL/GenBank/DDBJ databases">
        <authorList>
            <person name="Zhu H."/>
        </authorList>
    </citation>
    <scope>NUCLEOTIDE SEQUENCE [LARGE SCALE GENOMIC DNA]</scope>
    <source>
        <strain evidence="2 3">K2R01-6</strain>
    </source>
</reference>
<dbReference type="Proteomes" id="UP000286100">
    <property type="component" value="Unassembled WGS sequence"/>
</dbReference>
<dbReference type="PROSITE" id="PS51340">
    <property type="entry name" value="MOSC"/>
    <property type="match status" value="1"/>
</dbReference>
<dbReference type="PANTHER" id="PTHR36930:SF1">
    <property type="entry name" value="MOSC DOMAIN-CONTAINING PROTEIN"/>
    <property type="match status" value="1"/>
</dbReference>
<organism evidence="2 3">
    <name type="scientific">Sphingomonas cavernae</name>
    <dbReference type="NCBI Taxonomy" id="2320861"/>
    <lineage>
        <taxon>Bacteria</taxon>
        <taxon>Pseudomonadati</taxon>
        <taxon>Pseudomonadota</taxon>
        <taxon>Alphaproteobacteria</taxon>
        <taxon>Sphingomonadales</taxon>
        <taxon>Sphingomonadaceae</taxon>
        <taxon>Sphingomonas</taxon>
    </lineage>
</organism>
<gene>
    <name evidence="2" type="ORF">D3876_15465</name>
</gene>
<keyword evidence="3" id="KW-1185">Reference proteome</keyword>
<evidence type="ECO:0000313" key="2">
    <source>
        <dbReference type="EMBL" id="RJF85348.1"/>
    </source>
</evidence>
<evidence type="ECO:0000259" key="1">
    <source>
        <dbReference type="PROSITE" id="PS51340"/>
    </source>
</evidence>
<dbReference type="InterPro" id="IPR011037">
    <property type="entry name" value="Pyrv_Knase-like_insert_dom_sf"/>
</dbReference>
<dbReference type="Gene3D" id="2.40.33.20">
    <property type="entry name" value="PK beta-barrel domain-like"/>
    <property type="match status" value="1"/>
</dbReference>
<dbReference type="InterPro" id="IPR052716">
    <property type="entry name" value="MOSC_domain"/>
</dbReference>
<comment type="caution">
    <text evidence="2">The sequence shown here is derived from an EMBL/GenBank/DDBJ whole genome shotgun (WGS) entry which is preliminary data.</text>
</comment>